<dbReference type="PANTHER" id="PTHR14503">
    <property type="entry name" value="MITOCHONDRIAL RIBOSOMAL PROTEIN 34 FAMILY MEMBER"/>
    <property type="match status" value="1"/>
</dbReference>
<evidence type="ECO:0000313" key="5">
    <source>
        <dbReference type="EMBL" id="EGC30999.1"/>
    </source>
</evidence>
<dbReference type="GO" id="GO:0005762">
    <property type="term" value="C:mitochondrial large ribosomal subunit"/>
    <property type="evidence" value="ECO:0000318"/>
    <property type="project" value="GO_Central"/>
</dbReference>
<dbReference type="EMBL" id="GL871284">
    <property type="protein sequence ID" value="EGC30999.1"/>
    <property type="molecule type" value="Genomic_DNA"/>
</dbReference>
<evidence type="ECO:0000256" key="1">
    <source>
        <dbReference type="ARBA" id="ARBA00010111"/>
    </source>
</evidence>
<dbReference type="OrthoDB" id="431691at2759"/>
<dbReference type="InterPro" id="IPR000271">
    <property type="entry name" value="Ribosomal_bL34"/>
</dbReference>
<dbReference type="PROSITE" id="PS00784">
    <property type="entry name" value="RIBOSOMAL_L34"/>
    <property type="match status" value="1"/>
</dbReference>
<keyword evidence="6" id="KW-1185">Reference proteome</keyword>
<dbReference type="InParanoid" id="F0ZYI2"/>
<dbReference type="NCBIfam" id="TIGR01030">
    <property type="entry name" value="rpmH_bact"/>
    <property type="match status" value="1"/>
</dbReference>
<dbReference type="FunCoup" id="F0ZYI2">
    <property type="interactions" value="96"/>
</dbReference>
<dbReference type="GO" id="GO:0003735">
    <property type="term" value="F:structural constituent of ribosome"/>
    <property type="evidence" value="ECO:0007669"/>
    <property type="project" value="InterPro"/>
</dbReference>
<dbReference type="Gene3D" id="1.10.287.3980">
    <property type="match status" value="1"/>
</dbReference>
<dbReference type="VEuPathDB" id="AmoebaDB:DICPUDRAFT_157194"/>
<organism evidence="5 6">
    <name type="scientific">Dictyostelium purpureum</name>
    <name type="common">Slime mold</name>
    <dbReference type="NCBI Taxonomy" id="5786"/>
    <lineage>
        <taxon>Eukaryota</taxon>
        <taxon>Amoebozoa</taxon>
        <taxon>Evosea</taxon>
        <taxon>Eumycetozoa</taxon>
        <taxon>Dictyostelia</taxon>
        <taxon>Dictyosteliales</taxon>
        <taxon>Dictyosteliaceae</taxon>
        <taxon>Dictyostelium</taxon>
    </lineage>
</organism>
<dbReference type="Proteomes" id="UP000001064">
    <property type="component" value="Unassembled WGS sequence"/>
</dbReference>
<dbReference type="KEGG" id="dpp:DICPUDRAFT_157194"/>
<reference evidence="6" key="1">
    <citation type="journal article" date="2011" name="Genome Biol.">
        <title>Comparative genomics of the social amoebae Dictyostelium discoideum and Dictyostelium purpureum.</title>
        <authorList>
            <consortium name="US DOE Joint Genome Institute (JGI-PGF)"/>
            <person name="Sucgang R."/>
            <person name="Kuo A."/>
            <person name="Tian X."/>
            <person name="Salerno W."/>
            <person name="Parikh A."/>
            <person name="Feasley C.L."/>
            <person name="Dalin E."/>
            <person name="Tu H."/>
            <person name="Huang E."/>
            <person name="Barry K."/>
            <person name="Lindquist E."/>
            <person name="Shapiro H."/>
            <person name="Bruce D."/>
            <person name="Schmutz J."/>
            <person name="Salamov A."/>
            <person name="Fey P."/>
            <person name="Gaudet P."/>
            <person name="Anjard C."/>
            <person name="Babu M.M."/>
            <person name="Basu S."/>
            <person name="Bushmanova Y."/>
            <person name="van der Wel H."/>
            <person name="Katoh-Kurasawa M."/>
            <person name="Dinh C."/>
            <person name="Coutinho P.M."/>
            <person name="Saito T."/>
            <person name="Elias M."/>
            <person name="Schaap P."/>
            <person name="Kay R.R."/>
            <person name="Henrissat B."/>
            <person name="Eichinger L."/>
            <person name="Rivero F."/>
            <person name="Putnam N.H."/>
            <person name="West C.M."/>
            <person name="Loomis W.F."/>
            <person name="Chisholm R.L."/>
            <person name="Shaulsky G."/>
            <person name="Strassmann J.E."/>
            <person name="Queller D.C."/>
            <person name="Kuspa A."/>
            <person name="Grigoriev I.V."/>
        </authorList>
    </citation>
    <scope>NUCLEOTIDE SEQUENCE [LARGE SCALE GENOMIC DNA]</scope>
    <source>
        <strain evidence="6">QSDP1</strain>
    </source>
</reference>
<keyword evidence="3" id="KW-0687">Ribonucleoprotein</keyword>
<dbReference type="GeneID" id="10508268"/>
<dbReference type="AlphaFoldDB" id="F0ZYI2"/>
<dbReference type="PANTHER" id="PTHR14503:SF4">
    <property type="entry name" value="LARGE RIBOSOMAL SUBUNIT PROTEIN BL34M"/>
    <property type="match status" value="1"/>
</dbReference>
<dbReference type="InterPro" id="IPR020939">
    <property type="entry name" value="Ribosomal_bL34_CS"/>
</dbReference>
<sequence length="150" mass="17393">MFSTCRFLLNRVGQTTNPSTRINPFFLQPQQQPKQLINKTNVFSSINRKSFDEEDIVIIEDNIEITIAPPSPLEVDPLIFSLISPFQNIDINEDLENIDEDVYECATKRTYQPSVLIRKRRHGFLKRMSTRQGRRVIATRVAQGRKRNSA</sequence>
<dbReference type="STRING" id="5786.F0ZYI2"/>
<dbReference type="GO" id="GO:0006412">
    <property type="term" value="P:translation"/>
    <property type="evidence" value="ECO:0007669"/>
    <property type="project" value="InterPro"/>
</dbReference>
<dbReference type="HAMAP" id="MF_00391">
    <property type="entry name" value="Ribosomal_bL34"/>
    <property type="match status" value="1"/>
</dbReference>
<accession>F0ZYI2</accession>
<dbReference type="FunFam" id="1.10.287.3980:FF:000001">
    <property type="entry name" value="Mitochondrial ribosomal protein L34"/>
    <property type="match status" value="1"/>
</dbReference>
<name>F0ZYI2_DICPU</name>
<evidence type="ECO:0000313" key="6">
    <source>
        <dbReference type="Proteomes" id="UP000001064"/>
    </source>
</evidence>
<proteinExistence type="inferred from homology"/>
<evidence type="ECO:0000256" key="4">
    <source>
        <dbReference type="ARBA" id="ARBA00035274"/>
    </source>
</evidence>
<dbReference type="OMA" id="VYECATK"/>
<dbReference type="Pfam" id="PF00468">
    <property type="entry name" value="Ribosomal_L34"/>
    <property type="match status" value="1"/>
</dbReference>
<dbReference type="eggNOG" id="ENOG502SC40">
    <property type="taxonomic scope" value="Eukaryota"/>
</dbReference>
<dbReference type="RefSeq" id="XP_003292469.1">
    <property type="nucleotide sequence ID" value="XM_003292421.1"/>
</dbReference>
<comment type="similarity">
    <text evidence="1">Belongs to the bacterial ribosomal protein bL34 family.</text>
</comment>
<evidence type="ECO:0000256" key="3">
    <source>
        <dbReference type="ARBA" id="ARBA00023274"/>
    </source>
</evidence>
<evidence type="ECO:0000256" key="2">
    <source>
        <dbReference type="ARBA" id="ARBA00022980"/>
    </source>
</evidence>
<gene>
    <name evidence="5" type="ORF">DICPUDRAFT_157194</name>
</gene>
<protein>
    <recommendedName>
        <fullName evidence="4">Large ribosomal subunit protein bL34m</fullName>
    </recommendedName>
</protein>
<keyword evidence="2" id="KW-0689">Ribosomal protein</keyword>